<dbReference type="EMBL" id="QFYP01000001">
    <property type="protein sequence ID" value="RAK58735.1"/>
    <property type="molecule type" value="Genomic_DNA"/>
</dbReference>
<protein>
    <submittedName>
        <fullName evidence="1">Uncharacterized protein</fullName>
    </submittedName>
</protein>
<evidence type="ECO:0000313" key="2">
    <source>
        <dbReference type="Proteomes" id="UP000249842"/>
    </source>
</evidence>
<dbReference type="AlphaFoldDB" id="A0A328AWW1"/>
<keyword evidence="2" id="KW-1185">Reference proteome</keyword>
<proteinExistence type="predicted"/>
<comment type="caution">
    <text evidence="1">The sequence shown here is derived from an EMBL/GenBank/DDBJ whole genome shotgun (WGS) entry which is preliminary data.</text>
</comment>
<sequence length="74" mass="7653">MRTATTASATFMDVSLPAPSTGCRTTWVAVMAMADPKATGPSTRTLSPTLMARAEAAALPFRYFVPGANSTATV</sequence>
<reference evidence="2" key="1">
    <citation type="submission" date="2018-05" db="EMBL/GenBank/DDBJ databases">
        <authorList>
            <person name="Li X."/>
        </authorList>
    </citation>
    <scope>NUCLEOTIDE SEQUENCE [LARGE SCALE GENOMIC DNA]</scope>
    <source>
        <strain evidence="2">HKS-05</strain>
    </source>
</reference>
<dbReference type="Proteomes" id="UP000249842">
    <property type="component" value="Unassembled WGS sequence"/>
</dbReference>
<name>A0A328AWW1_9CAUL</name>
<accession>A0A328AWW1</accession>
<gene>
    <name evidence="1" type="ORF">DJ021_02415</name>
</gene>
<evidence type="ECO:0000313" key="1">
    <source>
        <dbReference type="EMBL" id="RAK58735.1"/>
    </source>
</evidence>
<organism evidence="1 2">
    <name type="scientific">Phenylobacterium hankyongense</name>
    <dbReference type="NCBI Taxonomy" id="1813876"/>
    <lineage>
        <taxon>Bacteria</taxon>
        <taxon>Pseudomonadati</taxon>
        <taxon>Pseudomonadota</taxon>
        <taxon>Alphaproteobacteria</taxon>
        <taxon>Caulobacterales</taxon>
        <taxon>Caulobacteraceae</taxon>
        <taxon>Phenylobacterium</taxon>
    </lineage>
</organism>